<keyword evidence="8" id="KW-1185">Reference proteome</keyword>
<accession>A0ABW7ACG4</accession>
<proteinExistence type="predicted"/>
<dbReference type="PANTHER" id="PTHR30055">
    <property type="entry name" value="HTH-TYPE TRANSCRIPTIONAL REGULATOR RUTR"/>
    <property type="match status" value="1"/>
</dbReference>
<name>A0ABW7ACG4_9ACTN</name>
<keyword evidence="2 4" id="KW-0238">DNA-binding</keyword>
<sequence>MPRGDAAPDTTGRPTRADARRNYDRILAAAADCIAEHGAEASLEEMARRAGVGSATLHRHFPSRQALLEAVFRDKVEALCAKARDLSSAPGPGAALVTWLHAVGTHAASNRGLAASLLRGARDSDPAFGTTCHTMIVNAGNELLERARLARAVRPDIAIVDLLKLVNAISLATEHDVDGVSEAERLLALALGGVHPRASSTGHGTEQDAHPGGKKTAG</sequence>
<feature type="domain" description="HTH tetR-type" evidence="6">
    <location>
        <begin position="20"/>
        <end position="79"/>
    </location>
</feature>
<dbReference type="Pfam" id="PF21597">
    <property type="entry name" value="TetR_C_43"/>
    <property type="match status" value="1"/>
</dbReference>
<dbReference type="InterPro" id="IPR049445">
    <property type="entry name" value="TetR_SbtR-like_C"/>
</dbReference>
<evidence type="ECO:0000259" key="6">
    <source>
        <dbReference type="PROSITE" id="PS50977"/>
    </source>
</evidence>
<dbReference type="InterPro" id="IPR036271">
    <property type="entry name" value="Tet_transcr_reg_TetR-rel_C_sf"/>
</dbReference>
<comment type="caution">
    <text evidence="7">The sequence shown here is derived from an EMBL/GenBank/DDBJ whole genome shotgun (WGS) entry which is preliminary data.</text>
</comment>
<dbReference type="Proteomes" id="UP001603978">
    <property type="component" value="Unassembled WGS sequence"/>
</dbReference>
<evidence type="ECO:0000313" key="8">
    <source>
        <dbReference type="Proteomes" id="UP001603978"/>
    </source>
</evidence>
<dbReference type="SUPFAM" id="SSF46689">
    <property type="entry name" value="Homeodomain-like"/>
    <property type="match status" value="1"/>
</dbReference>
<dbReference type="InterPro" id="IPR009057">
    <property type="entry name" value="Homeodomain-like_sf"/>
</dbReference>
<protein>
    <submittedName>
        <fullName evidence="7">TetR/AcrR family transcriptional regulator</fullName>
    </submittedName>
</protein>
<keyword evidence="3" id="KW-0804">Transcription</keyword>
<evidence type="ECO:0000256" key="2">
    <source>
        <dbReference type="ARBA" id="ARBA00023125"/>
    </source>
</evidence>
<dbReference type="Gene3D" id="1.10.357.10">
    <property type="entry name" value="Tetracycline Repressor, domain 2"/>
    <property type="match status" value="1"/>
</dbReference>
<dbReference type="PROSITE" id="PS50977">
    <property type="entry name" value="HTH_TETR_2"/>
    <property type="match status" value="1"/>
</dbReference>
<gene>
    <name evidence="7" type="ORF">ACFLIM_17650</name>
</gene>
<evidence type="ECO:0000256" key="3">
    <source>
        <dbReference type="ARBA" id="ARBA00023163"/>
    </source>
</evidence>
<dbReference type="Pfam" id="PF00440">
    <property type="entry name" value="TetR_N"/>
    <property type="match status" value="1"/>
</dbReference>
<evidence type="ECO:0000256" key="1">
    <source>
        <dbReference type="ARBA" id="ARBA00023015"/>
    </source>
</evidence>
<dbReference type="RefSeq" id="WP_393166608.1">
    <property type="nucleotide sequence ID" value="NZ_JBICRM010000009.1"/>
</dbReference>
<dbReference type="EMBL" id="JBICRM010000009">
    <property type="protein sequence ID" value="MFG1705016.1"/>
    <property type="molecule type" value="Genomic_DNA"/>
</dbReference>
<organism evidence="7 8">
    <name type="scientific">Nonomuraea marmarensis</name>
    <dbReference type="NCBI Taxonomy" id="3351344"/>
    <lineage>
        <taxon>Bacteria</taxon>
        <taxon>Bacillati</taxon>
        <taxon>Actinomycetota</taxon>
        <taxon>Actinomycetes</taxon>
        <taxon>Streptosporangiales</taxon>
        <taxon>Streptosporangiaceae</taxon>
        <taxon>Nonomuraea</taxon>
    </lineage>
</organism>
<evidence type="ECO:0000256" key="5">
    <source>
        <dbReference type="SAM" id="MobiDB-lite"/>
    </source>
</evidence>
<dbReference type="PANTHER" id="PTHR30055:SF234">
    <property type="entry name" value="HTH-TYPE TRANSCRIPTIONAL REGULATOR BETI"/>
    <property type="match status" value="1"/>
</dbReference>
<evidence type="ECO:0000256" key="4">
    <source>
        <dbReference type="PROSITE-ProRule" id="PRU00335"/>
    </source>
</evidence>
<reference evidence="7 8" key="1">
    <citation type="submission" date="2024-10" db="EMBL/GenBank/DDBJ databases">
        <authorList>
            <person name="Topkara A.R."/>
            <person name="Saygin H."/>
        </authorList>
    </citation>
    <scope>NUCLEOTIDE SEQUENCE [LARGE SCALE GENOMIC DNA]</scope>
    <source>
        <strain evidence="7 8">M3C6</strain>
    </source>
</reference>
<dbReference type="SUPFAM" id="SSF48498">
    <property type="entry name" value="Tetracyclin repressor-like, C-terminal domain"/>
    <property type="match status" value="1"/>
</dbReference>
<feature type="region of interest" description="Disordered" evidence="5">
    <location>
        <begin position="197"/>
        <end position="218"/>
    </location>
</feature>
<dbReference type="InterPro" id="IPR050109">
    <property type="entry name" value="HTH-type_TetR-like_transc_reg"/>
</dbReference>
<keyword evidence="1" id="KW-0805">Transcription regulation</keyword>
<evidence type="ECO:0000313" key="7">
    <source>
        <dbReference type="EMBL" id="MFG1705016.1"/>
    </source>
</evidence>
<feature type="DNA-binding region" description="H-T-H motif" evidence="4">
    <location>
        <begin position="42"/>
        <end position="61"/>
    </location>
</feature>
<dbReference type="PRINTS" id="PR00455">
    <property type="entry name" value="HTHTETR"/>
</dbReference>
<dbReference type="InterPro" id="IPR001647">
    <property type="entry name" value="HTH_TetR"/>
</dbReference>